<dbReference type="InterPro" id="IPR043700">
    <property type="entry name" value="DSD"/>
</dbReference>
<evidence type="ECO:0000256" key="1">
    <source>
        <dbReference type="ARBA" id="ARBA00022723"/>
    </source>
</evidence>
<dbReference type="PANTHER" id="PTHR12110:SF21">
    <property type="entry name" value="XYLOSE ISOMERASE-LIKE TIM BARREL DOMAIN-CONTAINING PROTEIN"/>
    <property type="match status" value="1"/>
</dbReference>
<dbReference type="EMBL" id="MDGM01000009">
    <property type="protein sequence ID" value="PIB25605.1"/>
    <property type="molecule type" value="Genomic_DNA"/>
</dbReference>
<dbReference type="CDD" id="cd08342">
    <property type="entry name" value="HPPD_N_like"/>
    <property type="match status" value="1"/>
</dbReference>
<dbReference type="Proteomes" id="UP000231516">
    <property type="component" value="Unassembled WGS sequence"/>
</dbReference>
<keyword evidence="5" id="KW-1185">Reference proteome</keyword>
<dbReference type="InterPro" id="IPR004360">
    <property type="entry name" value="Glyas_Fos-R_dOase_dom"/>
</dbReference>
<dbReference type="Pfam" id="PF01261">
    <property type="entry name" value="AP_endonuc_2"/>
    <property type="match status" value="1"/>
</dbReference>
<accession>A0A2G5K839</accession>
<feature type="binding site" evidence="2">
    <location>
        <position position="593"/>
    </location>
    <ligand>
        <name>Mg(2+)</name>
        <dbReference type="ChEBI" id="CHEBI:18420"/>
    </ligand>
</feature>
<evidence type="ECO:0000313" key="4">
    <source>
        <dbReference type="EMBL" id="PIB25605.1"/>
    </source>
</evidence>
<protein>
    <recommendedName>
        <fullName evidence="2">3-dehydroshikimate dehydratase</fullName>
        <shortName evidence="2">DSD</shortName>
        <ecNumber evidence="2">4.2.1.118</ecNumber>
    </recommendedName>
</protein>
<dbReference type="InterPro" id="IPR029068">
    <property type="entry name" value="Glyas_Bleomycin-R_OHBP_Dase"/>
</dbReference>
<feature type="binding site" evidence="2">
    <location>
        <position position="134"/>
    </location>
    <ligand>
        <name>a divalent metal cation</name>
        <dbReference type="ChEBI" id="CHEBI:60240"/>
        <note>catalytic</note>
    </ligand>
</feature>
<feature type="binding site" evidence="2">
    <location>
        <position position="438"/>
    </location>
    <ligand>
        <name>Mg(2+)</name>
        <dbReference type="ChEBI" id="CHEBI:18420"/>
    </ligand>
</feature>
<proteinExistence type="inferred from homology"/>
<dbReference type="InterPro" id="IPR037523">
    <property type="entry name" value="VOC_core"/>
</dbReference>
<feature type="binding site" evidence="2">
    <location>
        <position position="191"/>
    </location>
    <ligand>
        <name>a divalent metal cation</name>
        <dbReference type="ChEBI" id="CHEBI:60240"/>
        <note>catalytic</note>
    </ligand>
</feature>
<dbReference type="Gene3D" id="3.10.180.10">
    <property type="entry name" value="2,3-Dihydroxybiphenyl 1,2-Dioxygenase, domain 1"/>
    <property type="match status" value="2"/>
</dbReference>
<dbReference type="InterPro" id="IPR050312">
    <property type="entry name" value="IolE/XylAMocC-like"/>
</dbReference>
<dbReference type="GO" id="GO:0046279">
    <property type="term" value="P:3,4-dihydroxybenzoate biosynthetic process"/>
    <property type="evidence" value="ECO:0007669"/>
    <property type="project" value="UniProtKB-UniRule"/>
</dbReference>
<evidence type="ECO:0000256" key="2">
    <source>
        <dbReference type="HAMAP-Rule" id="MF_02238"/>
    </source>
</evidence>
<dbReference type="SUPFAM" id="SSF51658">
    <property type="entry name" value="Xylose isomerase-like"/>
    <property type="match status" value="1"/>
</dbReference>
<dbReference type="InterPro" id="IPR013022">
    <property type="entry name" value="Xyl_isomerase-like_TIM-brl"/>
</dbReference>
<evidence type="ECO:0000313" key="5">
    <source>
        <dbReference type="Proteomes" id="UP000231516"/>
    </source>
</evidence>
<dbReference type="GO" id="GO:0046872">
    <property type="term" value="F:metal ion binding"/>
    <property type="evidence" value="ECO:0007669"/>
    <property type="project" value="UniProtKB-UniRule"/>
</dbReference>
<comment type="function">
    <text evidence="2">Catalyzes the conversion of 3-dehydroshikimate to protocatechuate (3,4-dihydroxybenzoate), a common intermediate of quinate and shikimate degradation pathways.</text>
</comment>
<dbReference type="Pfam" id="PF14696">
    <property type="entry name" value="Glyoxalase_5"/>
    <property type="match status" value="1"/>
</dbReference>
<evidence type="ECO:0000259" key="3">
    <source>
        <dbReference type="PROSITE" id="PS51819"/>
    </source>
</evidence>
<feature type="binding site" evidence="2">
    <location>
        <position position="165"/>
    </location>
    <ligand>
        <name>a divalent metal cation</name>
        <dbReference type="ChEBI" id="CHEBI:60240"/>
        <note>catalytic</note>
    </ligand>
</feature>
<keyword evidence="1 2" id="KW-0479">Metal-binding</keyword>
<feature type="binding site" evidence="2">
    <location>
        <position position="516"/>
    </location>
    <ligand>
        <name>Mg(2+)</name>
        <dbReference type="ChEBI" id="CHEBI:18420"/>
    </ligand>
</feature>
<name>A0A2G5K839_9RHOB</name>
<feature type="domain" description="VOC" evidence="3">
    <location>
        <begin position="435"/>
        <end position="584"/>
    </location>
</feature>
<reference evidence="4 5" key="1">
    <citation type="submission" date="2016-08" db="EMBL/GenBank/DDBJ databases">
        <title>Draft genome of Amylibacter sp. strain 4G11.</title>
        <authorList>
            <person name="Wong S.-K."/>
            <person name="Hamasaki K."/>
            <person name="Yoshizawa S."/>
        </authorList>
    </citation>
    <scope>NUCLEOTIDE SEQUENCE [LARGE SCALE GENOMIC DNA]</scope>
    <source>
        <strain evidence="4 5">4G11</strain>
    </source>
</reference>
<dbReference type="Pfam" id="PF00903">
    <property type="entry name" value="Glyoxalase"/>
    <property type="match status" value="1"/>
</dbReference>
<dbReference type="GO" id="GO:0046565">
    <property type="term" value="F:3-dehydroshikimate dehydratase activity"/>
    <property type="evidence" value="ECO:0007669"/>
    <property type="project" value="UniProtKB-UniRule"/>
</dbReference>
<gene>
    <name evidence="4" type="ORF">BFP76_00215</name>
</gene>
<dbReference type="InterPro" id="IPR041736">
    <property type="entry name" value="4OHPhenylPyrv_dOase_N"/>
</dbReference>
<comment type="similarity">
    <text evidence="2">Belongs to the bacterial two-domain DSD family.</text>
</comment>
<dbReference type="EC" id="4.2.1.118" evidence="2"/>
<feature type="binding site" evidence="2">
    <location>
        <position position="239"/>
    </location>
    <ligand>
        <name>a divalent metal cation</name>
        <dbReference type="ChEBI" id="CHEBI:60240"/>
        <note>catalytic</note>
    </ligand>
</feature>
<keyword evidence="2" id="KW-0456">Lyase</keyword>
<organism evidence="4 5">
    <name type="scientific">Paramylibacter kogurei</name>
    <dbReference type="NCBI Taxonomy" id="1889778"/>
    <lineage>
        <taxon>Bacteria</taxon>
        <taxon>Pseudomonadati</taxon>
        <taxon>Pseudomonadota</taxon>
        <taxon>Alphaproteobacteria</taxon>
        <taxon>Rhodobacterales</taxon>
        <taxon>Paracoccaceae</taxon>
        <taxon>Paramylibacter</taxon>
    </lineage>
</organism>
<dbReference type="Gene3D" id="3.20.20.150">
    <property type="entry name" value="Divalent-metal-dependent TIM barrel enzymes"/>
    <property type="match status" value="1"/>
</dbReference>
<comment type="cofactor">
    <cofactor evidence="2">
        <name>a divalent metal cation</name>
        <dbReference type="ChEBI" id="CHEBI:60240"/>
    </cofactor>
</comment>
<dbReference type="AlphaFoldDB" id="A0A2G5K839"/>
<dbReference type="OrthoDB" id="9780241at2"/>
<comment type="catalytic activity">
    <reaction evidence="2">
        <text>3-dehydroshikimate = 3,4-dihydroxybenzoate + H2O</text>
        <dbReference type="Rhea" id="RHEA:24848"/>
        <dbReference type="ChEBI" id="CHEBI:15377"/>
        <dbReference type="ChEBI" id="CHEBI:16630"/>
        <dbReference type="ChEBI" id="CHEBI:36241"/>
        <dbReference type="EC" id="4.2.1.118"/>
    </reaction>
</comment>
<dbReference type="UniPathway" id="UPA00088"/>
<sequence length="628" mass="69269">MKTSIATVSISGNLPEKLEAIAAAGFDGIEIFEQDFIAHDGNPRDVGDMIRSMGLDITLFQPFRDFEGLPDPLRAKAFDRAERKFDLMQELGTDLVLVCSSCHPQAMGGIDRAAADFNELGERVAKRGLRIGYEALAWGHHVNDHRDAWEIVRRADHDNVGLILDSFHTLARKIDPETIRRIPGDKIFFVQLADAPQIEMDLLYWSRHFRNMPGEGDLAITDFMRAVVATGYSGPISLEIFNDQFRGGSPKTIANDGHRSLIALMDDVKRDEPDLKLDLADMPKRAVVEGISFVEFATKGDDATALETILETMGFARTGQHIAKQLTLWSQGDIRIIINRETTGYANSAFTVHGTTVCDIGLNVGDAAKTVSRAKALRAKPFSQPTGPGELDIPAIRGLSGSVLHFIDDASGLANVWSIEFKSDETKQTGAGLQQIDHLAQTMSYDEMLSWSLFYTTLFDMQKTPMVDVVDPDGLVRSQALETSDGAFRITLNGAETHRTMAGNFLADSFGASVQHIALATDDIFATSDGLVKRGFKPLPMSDNYYADLTARFDLDPDLLSRLKTANILYDEDANGAFFQFYSRPYAGGMFFEIVQRKDGYAGYGAPNAPFRIAAQKRLMRLKGMPKA</sequence>
<dbReference type="SUPFAM" id="SSF54593">
    <property type="entry name" value="Glyoxalase/Bleomycin resistance protein/Dihydroxybiphenyl dioxygenase"/>
    <property type="match status" value="1"/>
</dbReference>
<dbReference type="PROSITE" id="PS51819">
    <property type="entry name" value="VOC"/>
    <property type="match status" value="2"/>
</dbReference>
<dbReference type="RefSeq" id="WP_099591986.1">
    <property type="nucleotide sequence ID" value="NZ_MDGM01000009.1"/>
</dbReference>
<comment type="pathway">
    <text evidence="2">Aromatic compound metabolism; 3,4-dihydroxybenzoate biosynthesis.</text>
</comment>
<feature type="domain" description="VOC" evidence="3">
    <location>
        <begin position="290"/>
        <end position="409"/>
    </location>
</feature>
<dbReference type="HAMAP" id="MF_02238">
    <property type="entry name" value="DSD"/>
    <property type="match status" value="1"/>
</dbReference>
<dbReference type="PANTHER" id="PTHR12110">
    <property type="entry name" value="HYDROXYPYRUVATE ISOMERASE"/>
    <property type="match status" value="1"/>
</dbReference>
<comment type="caution">
    <text evidence="4">The sequence shown here is derived from an EMBL/GenBank/DDBJ whole genome shotgun (WGS) entry which is preliminary data.</text>
</comment>
<dbReference type="InterPro" id="IPR036237">
    <property type="entry name" value="Xyl_isomerase-like_sf"/>
</dbReference>